<evidence type="ECO:0000256" key="14">
    <source>
        <dbReference type="ARBA" id="ARBA00023306"/>
    </source>
</evidence>
<keyword evidence="8 19" id="KW-0436">Ligase</keyword>
<evidence type="ECO:0000259" key="21">
    <source>
        <dbReference type="Pfam" id="PF01225"/>
    </source>
</evidence>
<comment type="function">
    <text evidence="1 19">Cell wall formation.</text>
</comment>
<evidence type="ECO:0000256" key="6">
    <source>
        <dbReference type="ARBA" id="ARBA00021749"/>
    </source>
</evidence>
<keyword evidence="12 19" id="KW-0133">Cell shape</keyword>
<evidence type="ECO:0000256" key="13">
    <source>
        <dbReference type="ARBA" id="ARBA00022984"/>
    </source>
</evidence>
<evidence type="ECO:0000256" key="16">
    <source>
        <dbReference type="ARBA" id="ARBA00047833"/>
    </source>
</evidence>
<dbReference type="UniPathway" id="UPA00219"/>
<evidence type="ECO:0000256" key="9">
    <source>
        <dbReference type="ARBA" id="ARBA00022618"/>
    </source>
</evidence>
<keyword evidence="9 19" id="KW-0132">Cell division</keyword>
<keyword evidence="25" id="KW-1185">Reference proteome</keyword>
<comment type="subcellular location">
    <subcellularLocation>
        <location evidence="2 19">Cytoplasm</location>
    </subcellularLocation>
</comment>
<comment type="pathway">
    <text evidence="3 19">Cell wall biogenesis; peptidoglycan biosynthesis.</text>
</comment>
<dbReference type="InterPro" id="IPR005758">
    <property type="entry name" value="UDP-N-AcMur_Ala_ligase_MurC"/>
</dbReference>
<evidence type="ECO:0000256" key="17">
    <source>
        <dbReference type="ARBA" id="ARBA00060592"/>
    </source>
</evidence>
<evidence type="ECO:0000256" key="10">
    <source>
        <dbReference type="ARBA" id="ARBA00022741"/>
    </source>
</evidence>
<proteinExistence type="inferred from homology"/>
<comment type="pathway">
    <text evidence="17">Glycan biosynthesis.</text>
</comment>
<dbReference type="Gene3D" id="3.40.1190.10">
    <property type="entry name" value="Mur-like, catalytic domain"/>
    <property type="match status" value="1"/>
</dbReference>
<evidence type="ECO:0000256" key="5">
    <source>
        <dbReference type="ARBA" id="ARBA00012211"/>
    </source>
</evidence>
<dbReference type="InterPro" id="IPR000713">
    <property type="entry name" value="Mur_ligase_N"/>
</dbReference>
<dbReference type="GO" id="GO:0009252">
    <property type="term" value="P:peptidoglycan biosynthetic process"/>
    <property type="evidence" value="ECO:0007669"/>
    <property type="project" value="UniProtKB-UniRule"/>
</dbReference>
<dbReference type="InterPro" id="IPR013221">
    <property type="entry name" value="Mur_ligase_cen"/>
</dbReference>
<dbReference type="GO" id="GO:0005524">
    <property type="term" value="F:ATP binding"/>
    <property type="evidence" value="ECO:0007669"/>
    <property type="project" value="UniProtKB-UniRule"/>
</dbReference>
<dbReference type="FunFam" id="3.40.50.720:FF:000046">
    <property type="entry name" value="UDP-N-acetylmuramate--L-alanine ligase"/>
    <property type="match status" value="1"/>
</dbReference>
<dbReference type="Pfam" id="PF01225">
    <property type="entry name" value="Mur_ligase"/>
    <property type="match status" value="1"/>
</dbReference>
<dbReference type="FunFam" id="3.40.1190.10:FF:000001">
    <property type="entry name" value="UDP-N-acetylmuramate--L-alanine ligase"/>
    <property type="match status" value="1"/>
</dbReference>
<keyword evidence="20" id="KW-1133">Transmembrane helix</keyword>
<evidence type="ECO:0000256" key="15">
    <source>
        <dbReference type="ARBA" id="ARBA00023316"/>
    </source>
</evidence>
<evidence type="ECO:0000256" key="19">
    <source>
        <dbReference type="HAMAP-Rule" id="MF_00046"/>
    </source>
</evidence>
<keyword evidence="20" id="KW-0812">Transmembrane</keyword>
<dbReference type="Pfam" id="PF02875">
    <property type="entry name" value="Mur_ligase_C"/>
    <property type="match status" value="1"/>
</dbReference>
<keyword evidence="15 19" id="KW-0961">Cell wall biogenesis/degradation</keyword>
<evidence type="ECO:0000256" key="7">
    <source>
        <dbReference type="ARBA" id="ARBA00022490"/>
    </source>
</evidence>
<comment type="catalytic activity">
    <reaction evidence="16 19">
        <text>UDP-N-acetyl-alpha-D-muramate + L-alanine + ATP = UDP-N-acetyl-alpha-D-muramoyl-L-alanine + ADP + phosphate + H(+)</text>
        <dbReference type="Rhea" id="RHEA:23372"/>
        <dbReference type="ChEBI" id="CHEBI:15378"/>
        <dbReference type="ChEBI" id="CHEBI:30616"/>
        <dbReference type="ChEBI" id="CHEBI:43474"/>
        <dbReference type="ChEBI" id="CHEBI:57972"/>
        <dbReference type="ChEBI" id="CHEBI:70757"/>
        <dbReference type="ChEBI" id="CHEBI:83898"/>
        <dbReference type="ChEBI" id="CHEBI:456216"/>
        <dbReference type="EC" id="6.3.2.8"/>
    </reaction>
</comment>
<name>A0A4R5LUM1_9GAMM</name>
<dbReference type="EC" id="6.3.2.8" evidence="5 19"/>
<keyword evidence="20" id="KW-0472">Membrane</keyword>
<evidence type="ECO:0000256" key="2">
    <source>
        <dbReference type="ARBA" id="ARBA00004496"/>
    </source>
</evidence>
<evidence type="ECO:0000256" key="12">
    <source>
        <dbReference type="ARBA" id="ARBA00022960"/>
    </source>
</evidence>
<evidence type="ECO:0000259" key="22">
    <source>
        <dbReference type="Pfam" id="PF02875"/>
    </source>
</evidence>
<feature type="binding site" evidence="19">
    <location>
        <begin position="123"/>
        <end position="129"/>
    </location>
    <ligand>
        <name>ATP</name>
        <dbReference type="ChEBI" id="CHEBI:30616"/>
    </ligand>
</feature>
<feature type="domain" description="Mur ligase C-terminal" evidence="22">
    <location>
        <begin position="324"/>
        <end position="458"/>
    </location>
</feature>
<dbReference type="PANTHER" id="PTHR43445">
    <property type="entry name" value="UDP-N-ACETYLMURAMATE--L-ALANINE LIGASE-RELATED"/>
    <property type="match status" value="1"/>
</dbReference>
<dbReference type="GO" id="GO:0008360">
    <property type="term" value="P:regulation of cell shape"/>
    <property type="evidence" value="ECO:0007669"/>
    <property type="project" value="UniProtKB-KW"/>
</dbReference>
<gene>
    <name evidence="19 24" type="primary">murC</name>
    <name evidence="24" type="ORF">E2F43_02230</name>
</gene>
<dbReference type="SUPFAM" id="SSF53244">
    <property type="entry name" value="MurD-like peptide ligases, peptide-binding domain"/>
    <property type="match status" value="1"/>
</dbReference>
<dbReference type="Gene3D" id="3.90.190.20">
    <property type="entry name" value="Mur ligase, C-terminal domain"/>
    <property type="match status" value="1"/>
</dbReference>
<dbReference type="InterPro" id="IPR036565">
    <property type="entry name" value="Mur-like_cat_sf"/>
</dbReference>
<dbReference type="InterPro" id="IPR050061">
    <property type="entry name" value="MurCDEF_pg_biosynth"/>
</dbReference>
<protein>
    <recommendedName>
        <fullName evidence="6 19">UDP-N-acetylmuramate--L-alanine ligase</fullName>
        <ecNumber evidence="5 19">6.3.2.8</ecNumber>
    </recommendedName>
    <alternativeName>
        <fullName evidence="18 19">UDP-N-acetylmuramoyl-L-alanine synthetase</fullName>
    </alternativeName>
</protein>
<accession>A0A4R5LUM1</accession>
<dbReference type="InterPro" id="IPR036615">
    <property type="entry name" value="Mur_ligase_C_dom_sf"/>
</dbReference>
<evidence type="ECO:0000313" key="24">
    <source>
        <dbReference type="EMBL" id="TDG15080.1"/>
    </source>
</evidence>
<evidence type="ECO:0000256" key="3">
    <source>
        <dbReference type="ARBA" id="ARBA00004752"/>
    </source>
</evidence>
<keyword evidence="14 19" id="KW-0131">Cell cycle</keyword>
<evidence type="ECO:0000256" key="8">
    <source>
        <dbReference type="ARBA" id="ARBA00022598"/>
    </source>
</evidence>
<dbReference type="Gene3D" id="3.40.50.720">
    <property type="entry name" value="NAD(P)-binding Rossmann-like Domain"/>
    <property type="match status" value="1"/>
</dbReference>
<keyword evidence="11 19" id="KW-0067">ATP-binding</keyword>
<sequence>MQLDKNVYTVPEMRRVRRIHMIGVGGTGMSGIAEVLVNLGYQVTGSDLRDSPVTARLRDRGVEVFIGHRRENVGAADVVVSSSAVDESNPEVEAAREARIPVVPRAEMLAELMRYRHGIAVAGTHGKTTTTSLIANVFGEAGLDPTFVIGGLVNSVGSNAQLGASRFLVAEADESDASFLHLQPMVTVVTNIEADHMDTYGGDFAVLRRTFIEFLHNLPFYGVAVLCVDDPVIRELLPEVSRQVITYGFAEDADFRISAMQRKGLTTEFVVHRPAGEPLGISLNMPGEHNVLNATAAVAVACDEGLEDAAIQAGLAGFKGVGRRFTRMGELSVPAGSALLVDDYGHHPTEVAATLDSARQAWPERRVVMVYQPHRYSRTRDLYEDFVAVLSRCDVLVLLDVYAAGEEPIPGADSRSLTRSIRQRGQLEPIFAERTEDVRQILASVVQDGDVVITQGAGNIGALARELAQADDQPGGVS</sequence>
<dbReference type="PANTHER" id="PTHR43445:SF3">
    <property type="entry name" value="UDP-N-ACETYLMURAMATE--L-ALANINE LIGASE"/>
    <property type="match status" value="1"/>
</dbReference>
<comment type="caution">
    <text evidence="24">The sequence shown here is derived from an EMBL/GenBank/DDBJ whole genome shotgun (WGS) entry which is preliminary data.</text>
</comment>
<evidence type="ECO:0000256" key="1">
    <source>
        <dbReference type="ARBA" id="ARBA00003921"/>
    </source>
</evidence>
<dbReference type="Pfam" id="PF08245">
    <property type="entry name" value="Mur_ligase_M"/>
    <property type="match status" value="1"/>
</dbReference>
<dbReference type="SUPFAM" id="SSF53623">
    <property type="entry name" value="MurD-like peptide ligases, catalytic domain"/>
    <property type="match status" value="1"/>
</dbReference>
<feature type="domain" description="Mur ligase central" evidence="23">
    <location>
        <begin position="121"/>
        <end position="301"/>
    </location>
</feature>
<dbReference type="Proteomes" id="UP000295554">
    <property type="component" value="Unassembled WGS sequence"/>
</dbReference>
<dbReference type="GO" id="GO:0071555">
    <property type="term" value="P:cell wall organization"/>
    <property type="evidence" value="ECO:0007669"/>
    <property type="project" value="UniProtKB-KW"/>
</dbReference>
<dbReference type="GO" id="GO:0005737">
    <property type="term" value="C:cytoplasm"/>
    <property type="evidence" value="ECO:0007669"/>
    <property type="project" value="UniProtKB-SubCell"/>
</dbReference>
<dbReference type="EMBL" id="SMSE01000001">
    <property type="protein sequence ID" value="TDG15080.1"/>
    <property type="molecule type" value="Genomic_DNA"/>
</dbReference>
<organism evidence="24 25">
    <name type="scientific">Seongchinamella unica</name>
    <dbReference type="NCBI Taxonomy" id="2547392"/>
    <lineage>
        <taxon>Bacteria</taxon>
        <taxon>Pseudomonadati</taxon>
        <taxon>Pseudomonadota</taxon>
        <taxon>Gammaproteobacteria</taxon>
        <taxon>Cellvibrionales</taxon>
        <taxon>Halieaceae</taxon>
        <taxon>Seongchinamella</taxon>
    </lineage>
</organism>
<feature type="transmembrane region" description="Helical" evidence="20">
    <location>
        <begin position="21"/>
        <end position="41"/>
    </location>
</feature>
<evidence type="ECO:0000256" key="18">
    <source>
        <dbReference type="ARBA" id="ARBA00079022"/>
    </source>
</evidence>
<reference evidence="24 25" key="1">
    <citation type="submission" date="2019-03" db="EMBL/GenBank/DDBJ databases">
        <title>Seongchinamella monodicae gen. nov., sp. nov., a novel member of the Gammaproteobacteria isolated from a tidal mudflat of beach.</title>
        <authorList>
            <person name="Yang H.G."/>
            <person name="Kang J.W."/>
            <person name="Lee S.D."/>
        </authorList>
    </citation>
    <scope>NUCLEOTIDE SEQUENCE [LARGE SCALE GENOMIC DNA]</scope>
    <source>
        <strain evidence="24 25">GH4-78</strain>
    </source>
</reference>
<dbReference type="NCBIfam" id="TIGR01082">
    <property type="entry name" value="murC"/>
    <property type="match status" value="1"/>
</dbReference>
<keyword evidence="13 19" id="KW-0573">Peptidoglycan synthesis</keyword>
<evidence type="ECO:0000256" key="11">
    <source>
        <dbReference type="ARBA" id="ARBA00022840"/>
    </source>
</evidence>
<evidence type="ECO:0000256" key="20">
    <source>
        <dbReference type="SAM" id="Phobius"/>
    </source>
</evidence>
<dbReference type="RefSeq" id="WP_133209242.1">
    <property type="nucleotide sequence ID" value="NZ_SMSE01000001.1"/>
</dbReference>
<evidence type="ECO:0000256" key="4">
    <source>
        <dbReference type="ARBA" id="ARBA00010416"/>
    </source>
</evidence>
<dbReference type="GO" id="GO:0051301">
    <property type="term" value="P:cell division"/>
    <property type="evidence" value="ECO:0007669"/>
    <property type="project" value="UniProtKB-KW"/>
</dbReference>
<dbReference type="AlphaFoldDB" id="A0A4R5LUM1"/>
<dbReference type="SUPFAM" id="SSF51984">
    <property type="entry name" value="MurCD N-terminal domain"/>
    <property type="match status" value="1"/>
</dbReference>
<keyword evidence="10 19" id="KW-0547">Nucleotide-binding</keyword>
<dbReference type="HAMAP" id="MF_00046">
    <property type="entry name" value="MurC"/>
    <property type="match status" value="1"/>
</dbReference>
<dbReference type="OrthoDB" id="9804126at2"/>
<evidence type="ECO:0000313" key="25">
    <source>
        <dbReference type="Proteomes" id="UP000295554"/>
    </source>
</evidence>
<feature type="domain" description="Mur ligase N-terminal catalytic" evidence="21">
    <location>
        <begin position="18"/>
        <end position="116"/>
    </location>
</feature>
<comment type="similarity">
    <text evidence="4 19">Belongs to the MurCDEF family.</text>
</comment>
<evidence type="ECO:0000259" key="23">
    <source>
        <dbReference type="Pfam" id="PF08245"/>
    </source>
</evidence>
<keyword evidence="7 19" id="KW-0963">Cytoplasm</keyword>
<dbReference type="InterPro" id="IPR004101">
    <property type="entry name" value="Mur_ligase_C"/>
</dbReference>
<dbReference type="GO" id="GO:0008763">
    <property type="term" value="F:UDP-N-acetylmuramate-L-alanine ligase activity"/>
    <property type="evidence" value="ECO:0007669"/>
    <property type="project" value="UniProtKB-UniRule"/>
</dbReference>